<evidence type="ECO:0000256" key="1">
    <source>
        <dbReference type="ARBA" id="ARBA00008348"/>
    </source>
</evidence>
<dbReference type="InterPro" id="IPR036986">
    <property type="entry name" value="S4_RNA-bd_sf"/>
</dbReference>
<keyword evidence="2 4" id="KW-0694">RNA-binding</keyword>
<protein>
    <recommendedName>
        <fullName evidence="5">Pseudouridine synthase</fullName>
        <ecNumber evidence="5">5.4.99.-</ecNumber>
    </recommendedName>
</protein>
<proteinExistence type="inferred from homology"/>
<dbReference type="GO" id="GO:0120159">
    <property type="term" value="F:rRNA pseudouridine synthase activity"/>
    <property type="evidence" value="ECO:0007669"/>
    <property type="project" value="UniProtKB-ARBA"/>
</dbReference>
<gene>
    <name evidence="7" type="ORF">IAC53_00235</name>
</gene>
<dbReference type="InterPro" id="IPR020094">
    <property type="entry name" value="TruA/RsuA/RluB/E/F_N"/>
</dbReference>
<name>A0A9D1ICS0_9FIRM</name>
<dbReference type="SMART" id="SM00363">
    <property type="entry name" value="S4"/>
    <property type="match status" value="1"/>
</dbReference>
<dbReference type="CDD" id="cd02870">
    <property type="entry name" value="PseudoU_synth_RsuA_like"/>
    <property type="match status" value="1"/>
</dbReference>
<dbReference type="InterPro" id="IPR000748">
    <property type="entry name" value="PsdUridine_synth_RsuA/RluB/E/F"/>
</dbReference>
<dbReference type="Gene3D" id="3.30.70.1560">
    <property type="entry name" value="Alpha-L RNA-binding motif"/>
    <property type="match status" value="1"/>
</dbReference>
<dbReference type="InterPro" id="IPR006145">
    <property type="entry name" value="PsdUridine_synth_RsuA/RluA"/>
</dbReference>
<dbReference type="SUPFAM" id="SSF55120">
    <property type="entry name" value="Pseudouridine synthase"/>
    <property type="match status" value="1"/>
</dbReference>
<evidence type="ECO:0000313" key="8">
    <source>
        <dbReference type="Proteomes" id="UP000824071"/>
    </source>
</evidence>
<dbReference type="Gene3D" id="3.30.70.580">
    <property type="entry name" value="Pseudouridine synthase I, catalytic domain, N-terminal subdomain"/>
    <property type="match status" value="1"/>
</dbReference>
<dbReference type="PANTHER" id="PTHR47683:SF2">
    <property type="entry name" value="RNA-BINDING S4 DOMAIN-CONTAINING PROTEIN"/>
    <property type="match status" value="1"/>
</dbReference>
<dbReference type="NCBIfam" id="TIGR00093">
    <property type="entry name" value="pseudouridine synthase"/>
    <property type="match status" value="1"/>
</dbReference>
<evidence type="ECO:0000256" key="4">
    <source>
        <dbReference type="PROSITE-ProRule" id="PRU00182"/>
    </source>
</evidence>
<dbReference type="InterPro" id="IPR020103">
    <property type="entry name" value="PsdUridine_synth_cat_dom_sf"/>
</dbReference>
<dbReference type="GO" id="GO:0003723">
    <property type="term" value="F:RNA binding"/>
    <property type="evidence" value="ECO:0007669"/>
    <property type="project" value="UniProtKB-KW"/>
</dbReference>
<dbReference type="PROSITE" id="PS50889">
    <property type="entry name" value="S4"/>
    <property type="match status" value="1"/>
</dbReference>
<dbReference type="Pfam" id="PF01479">
    <property type="entry name" value="S4"/>
    <property type="match status" value="1"/>
</dbReference>
<keyword evidence="3 5" id="KW-0413">Isomerase</keyword>
<dbReference type="PROSITE" id="PS01149">
    <property type="entry name" value="PSI_RSU"/>
    <property type="match status" value="1"/>
</dbReference>
<evidence type="ECO:0000256" key="3">
    <source>
        <dbReference type="ARBA" id="ARBA00023235"/>
    </source>
</evidence>
<dbReference type="GO" id="GO:0000455">
    <property type="term" value="P:enzyme-directed rRNA pseudouridine synthesis"/>
    <property type="evidence" value="ECO:0007669"/>
    <property type="project" value="UniProtKB-ARBA"/>
</dbReference>
<dbReference type="SUPFAM" id="SSF55174">
    <property type="entry name" value="Alpha-L RNA-binding motif"/>
    <property type="match status" value="1"/>
</dbReference>
<dbReference type="CDD" id="cd00165">
    <property type="entry name" value="S4"/>
    <property type="match status" value="1"/>
</dbReference>
<comment type="caution">
    <text evidence="7">The sequence shown here is derived from an EMBL/GenBank/DDBJ whole genome shotgun (WGS) entry which is preliminary data.</text>
</comment>
<evidence type="ECO:0000256" key="2">
    <source>
        <dbReference type="ARBA" id="ARBA00022884"/>
    </source>
</evidence>
<dbReference type="EMBL" id="DVMW01000001">
    <property type="protein sequence ID" value="HIU35030.1"/>
    <property type="molecule type" value="Genomic_DNA"/>
</dbReference>
<reference evidence="7" key="1">
    <citation type="submission" date="2020-10" db="EMBL/GenBank/DDBJ databases">
        <authorList>
            <person name="Gilroy R."/>
        </authorList>
    </citation>
    <scope>NUCLEOTIDE SEQUENCE</scope>
    <source>
        <strain evidence="7">ChiGjej1B1-19959</strain>
    </source>
</reference>
<dbReference type="Proteomes" id="UP000824071">
    <property type="component" value="Unassembled WGS sequence"/>
</dbReference>
<accession>A0A9D1ICS0</accession>
<organism evidence="7 8">
    <name type="scientific">Candidatus Fimenecus excrementigallinarum</name>
    <dbReference type="NCBI Taxonomy" id="2840816"/>
    <lineage>
        <taxon>Bacteria</taxon>
        <taxon>Bacillati</taxon>
        <taxon>Bacillota</taxon>
        <taxon>Clostridia</taxon>
        <taxon>Candidatus Fimenecus</taxon>
    </lineage>
</organism>
<dbReference type="FunFam" id="3.10.290.10:FF:000003">
    <property type="entry name" value="Pseudouridine synthase"/>
    <property type="match status" value="1"/>
</dbReference>
<dbReference type="FunFam" id="3.30.70.1560:FF:000001">
    <property type="entry name" value="Pseudouridine synthase"/>
    <property type="match status" value="1"/>
</dbReference>
<evidence type="ECO:0000259" key="6">
    <source>
        <dbReference type="SMART" id="SM00363"/>
    </source>
</evidence>
<reference evidence="7" key="2">
    <citation type="journal article" date="2021" name="PeerJ">
        <title>Extensive microbial diversity within the chicken gut microbiome revealed by metagenomics and culture.</title>
        <authorList>
            <person name="Gilroy R."/>
            <person name="Ravi A."/>
            <person name="Getino M."/>
            <person name="Pursley I."/>
            <person name="Horton D.L."/>
            <person name="Alikhan N.F."/>
            <person name="Baker D."/>
            <person name="Gharbi K."/>
            <person name="Hall N."/>
            <person name="Watson M."/>
            <person name="Adriaenssens E.M."/>
            <person name="Foster-Nyarko E."/>
            <person name="Jarju S."/>
            <person name="Secka A."/>
            <person name="Antonio M."/>
            <person name="Oren A."/>
            <person name="Chaudhuri R.R."/>
            <person name="La Ragione R."/>
            <person name="Hildebrand F."/>
            <person name="Pallen M.J."/>
        </authorList>
    </citation>
    <scope>NUCLEOTIDE SEQUENCE</scope>
    <source>
        <strain evidence="7">ChiGjej1B1-19959</strain>
    </source>
</reference>
<sequence length="250" mass="27263">MADVTIKLQKYLADCGVASRRKCEDLIAAGAVRVNGAKAQVGDRIAPGKDRVTVNGRPVAAAAQNVYYMLHKPRGYITTMHDEKGRKCVAELIRDIPQRVYPVGRLDRDSEGLLLLTNDGEFANLLAHPSTHVPKTYRVTVRGGVSGEQVSALIGGVPVDGRATLPAEVRVVTADATRTVLEIVLREGRNRQIRKMCEAVGLEVVRLKRTKIGSLKLGMLKAGTWRPLTQAEVTALRAAGKKRRRQDAVL</sequence>
<dbReference type="InterPro" id="IPR050343">
    <property type="entry name" value="RsuA_PseudoU_synthase"/>
</dbReference>
<dbReference type="InterPro" id="IPR042092">
    <property type="entry name" value="PsdUridine_s_RsuA/RluB/E/F_cat"/>
</dbReference>
<evidence type="ECO:0000256" key="5">
    <source>
        <dbReference type="RuleBase" id="RU003887"/>
    </source>
</evidence>
<dbReference type="InterPro" id="IPR018496">
    <property type="entry name" value="PsdUridine_synth_RsuA/RluB_CS"/>
</dbReference>
<dbReference type="Pfam" id="PF00849">
    <property type="entry name" value="PseudoU_synth_2"/>
    <property type="match status" value="1"/>
</dbReference>
<dbReference type="EC" id="5.4.99.-" evidence="5"/>
<dbReference type="AlphaFoldDB" id="A0A9D1ICS0"/>
<comment type="similarity">
    <text evidence="1 5">Belongs to the pseudouridine synthase RsuA family.</text>
</comment>
<dbReference type="PANTHER" id="PTHR47683">
    <property type="entry name" value="PSEUDOURIDINE SYNTHASE FAMILY PROTEIN-RELATED"/>
    <property type="match status" value="1"/>
</dbReference>
<feature type="domain" description="RNA-binding S4" evidence="6">
    <location>
        <begin position="6"/>
        <end position="65"/>
    </location>
</feature>
<dbReference type="InterPro" id="IPR002942">
    <property type="entry name" value="S4_RNA-bd"/>
</dbReference>
<dbReference type="Gene3D" id="3.10.290.10">
    <property type="entry name" value="RNA-binding S4 domain"/>
    <property type="match status" value="1"/>
</dbReference>
<evidence type="ECO:0000313" key="7">
    <source>
        <dbReference type="EMBL" id="HIU35030.1"/>
    </source>
</evidence>
<dbReference type="GO" id="GO:0005829">
    <property type="term" value="C:cytosol"/>
    <property type="evidence" value="ECO:0007669"/>
    <property type="project" value="UniProtKB-ARBA"/>
</dbReference>